<proteinExistence type="inferred from homology"/>
<dbReference type="InterPro" id="IPR012902">
    <property type="entry name" value="N_methyl_site"/>
</dbReference>
<sequence>MPLPTHPPFGHRIRGMTLVELVVTLGVASIIAAIAMPAFGSLLQAARVRSAVSDLSTDLALARISAISRNRSYVLCPSDDGVLCRTDGRWDGGWMGFHGRGNPLIVPVTGPSTVRQRRDDGIRIISGSGRSYVRYLPDGRNSGTNLTINVCAGDTLAARVVVNNAGRIRSERLKASTPCPG</sequence>
<keyword evidence="4" id="KW-0488">Methylation</keyword>
<evidence type="ECO:0000256" key="11">
    <source>
        <dbReference type="SAM" id="Phobius"/>
    </source>
</evidence>
<keyword evidence="8 11" id="KW-0472">Membrane</keyword>
<dbReference type="SUPFAM" id="SSF54523">
    <property type="entry name" value="Pili subunits"/>
    <property type="match status" value="1"/>
</dbReference>
<keyword evidence="14" id="KW-1185">Reference proteome</keyword>
<name>A0A344J918_9GAMM</name>
<evidence type="ECO:0000256" key="7">
    <source>
        <dbReference type="ARBA" id="ARBA00022989"/>
    </source>
</evidence>
<dbReference type="Proteomes" id="UP000251842">
    <property type="component" value="Chromosome"/>
</dbReference>
<evidence type="ECO:0000256" key="9">
    <source>
        <dbReference type="ARBA" id="ARBA00025772"/>
    </source>
</evidence>
<evidence type="ECO:0000259" key="12">
    <source>
        <dbReference type="Pfam" id="PF12019"/>
    </source>
</evidence>
<dbReference type="NCBIfam" id="TIGR02532">
    <property type="entry name" value="IV_pilin_GFxxxE"/>
    <property type="match status" value="1"/>
</dbReference>
<evidence type="ECO:0000313" key="14">
    <source>
        <dbReference type="Proteomes" id="UP000251842"/>
    </source>
</evidence>
<feature type="domain" description="General secretion pathway GspH" evidence="12">
    <location>
        <begin position="51"/>
        <end position="166"/>
    </location>
</feature>
<accession>A0A344J918</accession>
<dbReference type="OrthoDB" id="2313614at2"/>
<dbReference type="Gene3D" id="3.55.40.10">
    <property type="entry name" value="minor pseudopilin epsh domain"/>
    <property type="match status" value="1"/>
</dbReference>
<evidence type="ECO:0000313" key="13">
    <source>
        <dbReference type="EMBL" id="AXA85528.1"/>
    </source>
</evidence>
<comment type="similarity">
    <text evidence="9">Belongs to the GSP H family.</text>
</comment>
<dbReference type="RefSeq" id="WP_112927729.1">
    <property type="nucleotide sequence ID" value="NZ_CP029556.1"/>
</dbReference>
<dbReference type="GO" id="GO:0015628">
    <property type="term" value="P:protein secretion by the type II secretion system"/>
    <property type="evidence" value="ECO:0007669"/>
    <property type="project" value="InterPro"/>
</dbReference>
<feature type="transmembrane region" description="Helical" evidence="11">
    <location>
        <begin position="21"/>
        <end position="43"/>
    </location>
</feature>
<dbReference type="EMBL" id="CP029556">
    <property type="protein sequence ID" value="AXA85528.1"/>
    <property type="molecule type" value="Genomic_DNA"/>
</dbReference>
<evidence type="ECO:0000256" key="10">
    <source>
        <dbReference type="ARBA" id="ARBA00030775"/>
    </source>
</evidence>
<dbReference type="GO" id="GO:0005886">
    <property type="term" value="C:plasma membrane"/>
    <property type="evidence" value="ECO:0007669"/>
    <property type="project" value="UniProtKB-SubCell"/>
</dbReference>
<keyword evidence="6 11" id="KW-0812">Transmembrane</keyword>
<evidence type="ECO:0000256" key="4">
    <source>
        <dbReference type="ARBA" id="ARBA00022481"/>
    </source>
</evidence>
<evidence type="ECO:0000256" key="1">
    <source>
        <dbReference type="ARBA" id="ARBA00004377"/>
    </source>
</evidence>
<dbReference type="InterPro" id="IPR045584">
    <property type="entry name" value="Pilin-like"/>
</dbReference>
<evidence type="ECO:0000256" key="8">
    <source>
        <dbReference type="ARBA" id="ARBA00023136"/>
    </source>
</evidence>
<evidence type="ECO:0000256" key="3">
    <source>
        <dbReference type="ARBA" id="ARBA00022475"/>
    </source>
</evidence>
<comment type="subcellular location">
    <subcellularLocation>
        <location evidence="1">Cell inner membrane</location>
        <topology evidence="1">Single-pass membrane protein</topology>
    </subcellularLocation>
</comment>
<dbReference type="Pfam" id="PF12019">
    <property type="entry name" value="GspH"/>
    <property type="match status" value="1"/>
</dbReference>
<dbReference type="PROSITE" id="PS00409">
    <property type="entry name" value="PROKAR_NTER_METHYL"/>
    <property type="match status" value="1"/>
</dbReference>
<protein>
    <recommendedName>
        <fullName evidence="2">Type II secretion system protein H</fullName>
    </recommendedName>
    <alternativeName>
        <fullName evidence="10">General secretion pathway protein H</fullName>
    </alternativeName>
</protein>
<dbReference type="InterPro" id="IPR022346">
    <property type="entry name" value="T2SS_GspH"/>
</dbReference>
<reference evidence="14" key="1">
    <citation type="submission" date="2018-05" db="EMBL/GenBank/DDBJ databases">
        <title>Luteimonas pekinense sp. nov., isolated from human Meibomian gland secretions, Beijing, China.</title>
        <authorList>
            <person name="Wen T."/>
            <person name="Bai H."/>
            <person name="Lv H."/>
        </authorList>
    </citation>
    <scope>NUCLEOTIDE SEQUENCE [LARGE SCALE GENOMIC DNA]</scope>
    <source>
        <strain evidence="14">83-4</strain>
    </source>
</reference>
<dbReference type="Pfam" id="PF07963">
    <property type="entry name" value="N_methyl"/>
    <property type="match status" value="1"/>
</dbReference>
<keyword evidence="5" id="KW-0997">Cell inner membrane</keyword>
<dbReference type="GO" id="GO:0015627">
    <property type="term" value="C:type II protein secretion system complex"/>
    <property type="evidence" value="ECO:0007669"/>
    <property type="project" value="InterPro"/>
</dbReference>
<organism evidence="13 14">
    <name type="scientific">Solilutibacter oculi</name>
    <dbReference type="NCBI Taxonomy" id="2698682"/>
    <lineage>
        <taxon>Bacteria</taxon>
        <taxon>Pseudomonadati</taxon>
        <taxon>Pseudomonadota</taxon>
        <taxon>Gammaproteobacteria</taxon>
        <taxon>Lysobacterales</taxon>
        <taxon>Lysobacteraceae</taxon>
        <taxon>Solilutibacter</taxon>
    </lineage>
</organism>
<evidence type="ECO:0000256" key="5">
    <source>
        <dbReference type="ARBA" id="ARBA00022519"/>
    </source>
</evidence>
<dbReference type="AlphaFoldDB" id="A0A344J918"/>
<evidence type="ECO:0000256" key="2">
    <source>
        <dbReference type="ARBA" id="ARBA00021549"/>
    </source>
</evidence>
<evidence type="ECO:0000256" key="6">
    <source>
        <dbReference type="ARBA" id="ARBA00022692"/>
    </source>
</evidence>
<keyword evidence="7 11" id="KW-1133">Transmembrane helix</keyword>
<gene>
    <name evidence="13" type="ORF">DCD74_07315</name>
</gene>
<keyword evidence="3" id="KW-1003">Cell membrane</keyword>
<dbReference type="KEGG" id="lue:DCD74_07315"/>